<keyword evidence="9" id="KW-0408">Iron</keyword>
<feature type="compositionally biased region" description="Low complexity" evidence="12">
    <location>
        <begin position="75"/>
        <end position="92"/>
    </location>
</feature>
<dbReference type="InterPro" id="IPR005122">
    <property type="entry name" value="Uracil-DNA_glycosylase-like"/>
</dbReference>
<dbReference type="InterPro" id="IPR051536">
    <property type="entry name" value="UDG_Type-4/5"/>
</dbReference>
<keyword evidence="7" id="KW-0227">DNA damage</keyword>
<feature type="compositionally biased region" description="Pro residues" evidence="12">
    <location>
        <begin position="58"/>
        <end position="74"/>
    </location>
</feature>
<dbReference type="CDD" id="cd10030">
    <property type="entry name" value="UDG-F4_TTUDGA_SPO1dp_like"/>
    <property type="match status" value="1"/>
</dbReference>
<proteinExistence type="inferred from homology"/>
<evidence type="ECO:0000256" key="12">
    <source>
        <dbReference type="SAM" id="MobiDB-lite"/>
    </source>
</evidence>
<keyword evidence="5" id="KW-0004">4Fe-4S</keyword>
<dbReference type="InterPro" id="IPR005273">
    <property type="entry name" value="Ura-DNA_glyco_family4"/>
</dbReference>
<dbReference type="PANTHER" id="PTHR33693:SF1">
    <property type="entry name" value="TYPE-4 URACIL-DNA GLYCOSYLASE"/>
    <property type="match status" value="1"/>
</dbReference>
<name>A0A1J5SQ04_9ZZZZ</name>
<keyword evidence="10" id="KW-0411">Iron-sulfur</keyword>
<dbReference type="EMBL" id="MLJW01000063">
    <property type="protein sequence ID" value="OIR03708.1"/>
    <property type="molecule type" value="Genomic_DNA"/>
</dbReference>
<dbReference type="GO" id="GO:0051539">
    <property type="term" value="F:4 iron, 4 sulfur cluster binding"/>
    <property type="evidence" value="ECO:0007669"/>
    <property type="project" value="UniProtKB-KW"/>
</dbReference>
<dbReference type="InterPro" id="IPR036895">
    <property type="entry name" value="Uracil-DNA_glycosylase-like_sf"/>
</dbReference>
<evidence type="ECO:0000256" key="11">
    <source>
        <dbReference type="ARBA" id="ARBA00023204"/>
    </source>
</evidence>
<accession>A0A1J5SQ04</accession>
<evidence type="ECO:0000256" key="10">
    <source>
        <dbReference type="ARBA" id="ARBA00023014"/>
    </source>
</evidence>
<dbReference type="AlphaFoldDB" id="A0A1J5SQ04"/>
<dbReference type="GO" id="GO:0006281">
    <property type="term" value="P:DNA repair"/>
    <property type="evidence" value="ECO:0007669"/>
    <property type="project" value="UniProtKB-KW"/>
</dbReference>
<dbReference type="GO" id="GO:0004844">
    <property type="term" value="F:uracil DNA N-glycosylase activity"/>
    <property type="evidence" value="ECO:0007669"/>
    <property type="project" value="UniProtKB-EC"/>
</dbReference>
<comment type="caution">
    <text evidence="14">The sequence shown here is derived from an EMBL/GenBank/DDBJ whole genome shotgun (WGS) entry which is preliminary data.</text>
</comment>
<gene>
    <name evidence="14" type="ORF">GALL_141250</name>
</gene>
<dbReference type="NCBIfam" id="TIGR00758">
    <property type="entry name" value="UDG_fam4"/>
    <property type="match status" value="1"/>
</dbReference>
<evidence type="ECO:0000259" key="13">
    <source>
        <dbReference type="SMART" id="SM00986"/>
    </source>
</evidence>
<comment type="catalytic activity">
    <reaction evidence="1">
        <text>Hydrolyzes single-stranded DNA or mismatched double-stranded DNA and polynucleotides, releasing free uracil.</text>
        <dbReference type="EC" id="3.2.2.27"/>
    </reaction>
</comment>
<keyword evidence="8" id="KW-0378">Hydrolase</keyword>
<dbReference type="Gene3D" id="3.40.470.10">
    <property type="entry name" value="Uracil-DNA glycosylase-like domain"/>
    <property type="match status" value="1"/>
</dbReference>
<comment type="similarity">
    <text evidence="2">Belongs to the uracil-DNA glycosylase (UDG) superfamily. Type 4 (UDGa) family.</text>
</comment>
<evidence type="ECO:0000256" key="7">
    <source>
        <dbReference type="ARBA" id="ARBA00022763"/>
    </source>
</evidence>
<dbReference type="GO" id="GO:0046872">
    <property type="term" value="F:metal ion binding"/>
    <property type="evidence" value="ECO:0007669"/>
    <property type="project" value="UniProtKB-KW"/>
</dbReference>
<evidence type="ECO:0000256" key="6">
    <source>
        <dbReference type="ARBA" id="ARBA00022723"/>
    </source>
</evidence>
<evidence type="ECO:0000256" key="4">
    <source>
        <dbReference type="ARBA" id="ARBA00019403"/>
    </source>
</evidence>
<evidence type="ECO:0000256" key="1">
    <source>
        <dbReference type="ARBA" id="ARBA00001400"/>
    </source>
</evidence>
<sequence length="321" mass="34683">MRKIVETLVDELTRLKAAGVKTVPLSDEAMTALRRAVAAQGRGLPAAAGPAAARPQEPASPMPPPPADEPPAALPEPTASPRTPRPAAAAPLRLPPPPEVRLPEGDKATRWAWLRDTVLADRVCQENVRPGKQVVFGVGSLDATIFFVGEAPGAEEEMRGEPFVGPAGQLLTRMIGAMGLSRETVYIGNIMNWRPALPTAPGSEQRGNREPTEEEMAYCLPYLRAQLAVVQPRVVVALGATAARGLLGASTFRTLGEVRGRWHDALGVPLMVSYHPSYLLRKEAESKASERKAKRAAWEDLLKVMERTGMPISDKQRGYFL</sequence>
<evidence type="ECO:0000256" key="2">
    <source>
        <dbReference type="ARBA" id="ARBA00006521"/>
    </source>
</evidence>
<keyword evidence="6" id="KW-0479">Metal-binding</keyword>
<feature type="compositionally biased region" description="Low complexity" evidence="12">
    <location>
        <begin position="40"/>
        <end position="57"/>
    </location>
</feature>
<protein>
    <recommendedName>
        <fullName evidence="4">Type-4 uracil-DNA glycosylase</fullName>
        <ecNumber evidence="3">3.2.2.27</ecNumber>
    </recommendedName>
</protein>
<evidence type="ECO:0000256" key="9">
    <source>
        <dbReference type="ARBA" id="ARBA00023004"/>
    </source>
</evidence>
<feature type="domain" description="Uracil-DNA glycosylase-like" evidence="13">
    <location>
        <begin position="136"/>
        <end position="302"/>
    </location>
</feature>
<evidence type="ECO:0000313" key="14">
    <source>
        <dbReference type="EMBL" id="OIR03708.1"/>
    </source>
</evidence>
<organism evidence="14">
    <name type="scientific">mine drainage metagenome</name>
    <dbReference type="NCBI Taxonomy" id="410659"/>
    <lineage>
        <taxon>unclassified sequences</taxon>
        <taxon>metagenomes</taxon>
        <taxon>ecological metagenomes</taxon>
    </lineage>
</organism>
<evidence type="ECO:0000256" key="3">
    <source>
        <dbReference type="ARBA" id="ARBA00012030"/>
    </source>
</evidence>
<feature type="region of interest" description="Disordered" evidence="12">
    <location>
        <begin position="40"/>
        <end position="104"/>
    </location>
</feature>
<dbReference type="SMART" id="SM00986">
    <property type="entry name" value="UDG"/>
    <property type="match status" value="1"/>
</dbReference>
<evidence type="ECO:0000256" key="5">
    <source>
        <dbReference type="ARBA" id="ARBA00022485"/>
    </source>
</evidence>
<reference evidence="14" key="1">
    <citation type="submission" date="2016-10" db="EMBL/GenBank/DDBJ databases">
        <title>Sequence of Gallionella enrichment culture.</title>
        <authorList>
            <person name="Poehlein A."/>
            <person name="Muehling M."/>
            <person name="Daniel R."/>
        </authorList>
    </citation>
    <scope>NUCLEOTIDE SEQUENCE</scope>
</reference>
<keyword evidence="11" id="KW-0234">DNA repair</keyword>
<dbReference type="SUPFAM" id="SSF52141">
    <property type="entry name" value="Uracil-DNA glycosylase-like"/>
    <property type="match status" value="1"/>
</dbReference>
<dbReference type="EC" id="3.2.2.27" evidence="3"/>
<evidence type="ECO:0000256" key="8">
    <source>
        <dbReference type="ARBA" id="ARBA00022801"/>
    </source>
</evidence>
<dbReference type="Pfam" id="PF03167">
    <property type="entry name" value="UDG"/>
    <property type="match status" value="1"/>
</dbReference>
<dbReference type="SMART" id="SM00987">
    <property type="entry name" value="UreE_C"/>
    <property type="match status" value="1"/>
</dbReference>
<dbReference type="PANTHER" id="PTHR33693">
    <property type="entry name" value="TYPE-5 URACIL-DNA GLYCOSYLASE"/>
    <property type="match status" value="1"/>
</dbReference>